<keyword evidence="5 8" id="KW-0413">Isomerase</keyword>
<feature type="binding site" evidence="8">
    <location>
        <begin position="10"/>
        <end position="11"/>
    </location>
    <ligand>
        <name>substrate</name>
    </ligand>
</feature>
<evidence type="ECO:0000313" key="12">
    <source>
        <dbReference type="Proteomes" id="UP000249099"/>
    </source>
</evidence>
<dbReference type="Gene3D" id="3.40.50.1860">
    <property type="match status" value="2"/>
</dbReference>
<feature type="binding site" evidence="8">
    <location>
        <begin position="185"/>
        <end position="186"/>
    </location>
    <ligand>
        <name>substrate</name>
    </ligand>
</feature>
<evidence type="ECO:0000313" key="11">
    <source>
        <dbReference type="Proteomes" id="UP000190409"/>
    </source>
</evidence>
<evidence type="ECO:0000256" key="2">
    <source>
        <dbReference type="ARBA" id="ARBA00013090"/>
    </source>
</evidence>
<feature type="active site" description="Proton donor/acceptor" evidence="8">
    <location>
        <position position="73"/>
    </location>
</feature>
<dbReference type="InterPro" id="IPR004391">
    <property type="entry name" value="Glu_race"/>
</dbReference>
<evidence type="ECO:0000313" key="9">
    <source>
        <dbReference type="EMBL" id="OOL81053.1"/>
    </source>
</evidence>
<gene>
    <name evidence="8" type="primary">murI</name>
    <name evidence="10" type="ORF">B8A44_05395</name>
    <name evidence="9" type="ORF">BWX42_04165</name>
</gene>
<dbReference type="NCBIfam" id="TIGR00067">
    <property type="entry name" value="glut_race"/>
    <property type="match status" value="1"/>
</dbReference>
<keyword evidence="3 8" id="KW-0133">Cell shape</keyword>
<feature type="binding site" evidence="8">
    <location>
        <begin position="42"/>
        <end position="43"/>
    </location>
    <ligand>
        <name>substrate</name>
    </ligand>
</feature>
<evidence type="ECO:0000256" key="1">
    <source>
        <dbReference type="ARBA" id="ARBA00001602"/>
    </source>
</evidence>
<feature type="binding site" evidence="8">
    <location>
        <begin position="74"/>
        <end position="75"/>
    </location>
    <ligand>
        <name>substrate</name>
    </ligand>
</feature>
<dbReference type="EMBL" id="NAQV01000015">
    <property type="protein sequence ID" value="RAN63559.1"/>
    <property type="molecule type" value="Genomic_DNA"/>
</dbReference>
<dbReference type="InterPro" id="IPR001920">
    <property type="entry name" value="Asp/Glu_race"/>
</dbReference>
<dbReference type="GO" id="GO:0042802">
    <property type="term" value="F:identical protein binding"/>
    <property type="evidence" value="ECO:0007669"/>
    <property type="project" value="UniProtKB-ARBA"/>
</dbReference>
<comment type="catalytic activity">
    <reaction evidence="1 8">
        <text>L-glutamate = D-glutamate</text>
        <dbReference type="Rhea" id="RHEA:12813"/>
        <dbReference type="ChEBI" id="CHEBI:29985"/>
        <dbReference type="ChEBI" id="CHEBI:29986"/>
        <dbReference type="EC" id="5.1.1.3"/>
    </reaction>
</comment>
<dbReference type="SUPFAM" id="SSF53681">
    <property type="entry name" value="Aspartate/glutamate racemase"/>
    <property type="match status" value="2"/>
</dbReference>
<dbReference type="InterPro" id="IPR018187">
    <property type="entry name" value="Asp/Glu_racemase_AS_1"/>
</dbReference>
<evidence type="ECO:0000256" key="3">
    <source>
        <dbReference type="ARBA" id="ARBA00022960"/>
    </source>
</evidence>
<comment type="similarity">
    <text evidence="8">Belongs to the aspartate/glutamate racemases family.</text>
</comment>
<evidence type="ECO:0000256" key="5">
    <source>
        <dbReference type="ARBA" id="ARBA00023235"/>
    </source>
</evidence>
<dbReference type="PANTHER" id="PTHR21198:SF2">
    <property type="entry name" value="GLUTAMATE RACEMASE"/>
    <property type="match status" value="1"/>
</dbReference>
<evidence type="ECO:0000256" key="4">
    <source>
        <dbReference type="ARBA" id="ARBA00022984"/>
    </source>
</evidence>
<dbReference type="PROSITE" id="PS00923">
    <property type="entry name" value="ASP_GLU_RACEMASE_1"/>
    <property type="match status" value="1"/>
</dbReference>
<dbReference type="GO" id="GO:0009252">
    <property type="term" value="P:peptidoglycan biosynthetic process"/>
    <property type="evidence" value="ECO:0007669"/>
    <property type="project" value="UniProtKB-UniRule"/>
</dbReference>
<evidence type="ECO:0000256" key="6">
    <source>
        <dbReference type="ARBA" id="ARBA00023316"/>
    </source>
</evidence>
<dbReference type="UniPathway" id="UPA00219"/>
<comment type="pathway">
    <text evidence="8">Cell wall biogenesis; peptidoglycan biosynthesis.</text>
</comment>
<dbReference type="InterPro" id="IPR015942">
    <property type="entry name" value="Asp/Glu/hydantoin_racemase"/>
</dbReference>
<dbReference type="PANTHER" id="PTHR21198">
    <property type="entry name" value="GLUTAMATE RACEMASE"/>
    <property type="match status" value="1"/>
</dbReference>
<organism evidence="9 11">
    <name type="scientific">Dolosigranulum pigrum</name>
    <dbReference type="NCBI Taxonomy" id="29394"/>
    <lineage>
        <taxon>Bacteria</taxon>
        <taxon>Bacillati</taxon>
        <taxon>Bacillota</taxon>
        <taxon>Bacilli</taxon>
        <taxon>Lactobacillales</taxon>
        <taxon>Carnobacteriaceae</taxon>
        <taxon>Dolosigranulum</taxon>
    </lineage>
</organism>
<dbReference type="FunFam" id="3.40.50.1860:FF:000002">
    <property type="entry name" value="Glutamate racemase"/>
    <property type="match status" value="1"/>
</dbReference>
<evidence type="ECO:0000256" key="7">
    <source>
        <dbReference type="ARBA" id="ARBA00070053"/>
    </source>
</evidence>
<dbReference type="EMBL" id="MUYF01000003">
    <property type="protein sequence ID" value="OOL81053.1"/>
    <property type="molecule type" value="Genomic_DNA"/>
</dbReference>
<dbReference type="GO" id="GO:0071555">
    <property type="term" value="P:cell wall organization"/>
    <property type="evidence" value="ECO:0007669"/>
    <property type="project" value="UniProtKB-KW"/>
</dbReference>
<comment type="function">
    <text evidence="8">Provides the (R)-glutamate required for cell wall biosynthesis.</text>
</comment>
<dbReference type="Pfam" id="PF01177">
    <property type="entry name" value="Asp_Glu_race"/>
    <property type="match status" value="1"/>
</dbReference>
<accession>A0A1S8KN22</accession>
<evidence type="ECO:0000313" key="10">
    <source>
        <dbReference type="EMBL" id="RAN63559.1"/>
    </source>
</evidence>
<keyword evidence="4 8" id="KW-0573">Peptidoglycan synthesis</keyword>
<dbReference type="Proteomes" id="UP000249099">
    <property type="component" value="Unassembled WGS sequence"/>
</dbReference>
<dbReference type="HAMAP" id="MF_00258">
    <property type="entry name" value="Glu_racemase"/>
    <property type="match status" value="1"/>
</dbReference>
<dbReference type="GO" id="GO:0008881">
    <property type="term" value="F:glutamate racemase activity"/>
    <property type="evidence" value="ECO:0007669"/>
    <property type="project" value="UniProtKB-UniRule"/>
</dbReference>
<dbReference type="PROSITE" id="PS00924">
    <property type="entry name" value="ASP_GLU_RACEMASE_2"/>
    <property type="match status" value="1"/>
</dbReference>
<reference evidence="9 11" key="1">
    <citation type="submission" date="2017-01" db="EMBL/GenBank/DDBJ databases">
        <title>Complete Genome Sequence of Dolosigranulum pigrum isolated from a Patient with interstitial lung disease.</title>
        <authorList>
            <person name="Mukhopadhyay R."/>
            <person name="Joaquin J."/>
            <person name="Hogue R."/>
            <person name="Fitzgerald S."/>
            <person name="Jospin G."/>
            <person name="Eisen J.A."/>
            <person name="Chaturvedi V."/>
        </authorList>
    </citation>
    <scope>NUCLEOTIDE SEQUENCE [LARGE SCALE GENOMIC DNA]</scope>
    <source>
        <strain evidence="9 11">15S00348</strain>
    </source>
</reference>
<sequence length="276" mass="30643">MKKRPIGFIDSGVGGLTVVKEAMRQLPHEVFCYIGDTARCPYGPRTPEQVRQFTIELAYFLMEKDIKLLVIACNTATATALTTLKELLPIPIVGVILPGSRAAIKATRNQRIAVIGTEGTIASNEYQTSIFRKNQQIDVVSLACPKFVPVVESNEYTGPLAKRVVRETLMPLHKTKMDTLILGCTHYPLLRPIIQDVVGQEIQLIDSGAETINEVSVLLDYYNLAEDTPNSDPLHQFYTTGSAEMFKRIASAWLGLDHLVVNHIDLKEIEGKYGTE</sequence>
<keyword evidence="6 8" id="KW-0961">Cell wall biogenesis/degradation</keyword>
<dbReference type="EC" id="5.1.1.3" evidence="2 8"/>
<dbReference type="AlphaFoldDB" id="A0A1S8KN22"/>
<dbReference type="InterPro" id="IPR033134">
    <property type="entry name" value="Asp/Glu_racemase_AS_2"/>
</dbReference>
<dbReference type="RefSeq" id="WP_077862551.1">
    <property type="nucleotide sequence ID" value="NZ_CP040416.1"/>
</dbReference>
<reference evidence="10 12" key="2">
    <citation type="submission" date="2017-03" db="EMBL/GenBank/DDBJ databases">
        <title>wgs assembly of Dolosigranulum pigrum KPL CDC strains.</title>
        <authorList>
            <person name="Brugger S.D."/>
            <person name="Pettigrew M."/>
            <person name="Kong Y."/>
            <person name="Lemon K.P."/>
        </authorList>
    </citation>
    <scope>NUCLEOTIDE SEQUENCE [LARGE SCALE GENOMIC DNA]</scope>
    <source>
        <strain evidence="10 12">KPL1931_CDC4294-98</strain>
    </source>
</reference>
<dbReference type="Proteomes" id="UP000190409">
    <property type="component" value="Unassembled WGS sequence"/>
</dbReference>
<feature type="active site" description="Proton donor/acceptor" evidence="8">
    <location>
        <position position="184"/>
    </location>
</feature>
<protein>
    <recommendedName>
        <fullName evidence="7 8">Glutamate racemase</fullName>
        <ecNumber evidence="2 8">5.1.1.3</ecNumber>
    </recommendedName>
</protein>
<name>A0A1S8KN22_9LACT</name>
<evidence type="ECO:0000256" key="8">
    <source>
        <dbReference type="HAMAP-Rule" id="MF_00258"/>
    </source>
</evidence>
<dbReference type="GO" id="GO:0008360">
    <property type="term" value="P:regulation of cell shape"/>
    <property type="evidence" value="ECO:0007669"/>
    <property type="project" value="UniProtKB-KW"/>
</dbReference>
<proteinExistence type="inferred from homology"/>
<dbReference type="NCBIfam" id="NF002035">
    <property type="entry name" value="PRK00865.1-3"/>
    <property type="match status" value="1"/>
</dbReference>
<comment type="caution">
    <text evidence="9">The sequence shown here is derived from an EMBL/GenBank/DDBJ whole genome shotgun (WGS) entry which is preliminary data.</text>
</comment>